<gene>
    <name evidence="3" type="ORF">M569_03170</name>
</gene>
<dbReference type="GO" id="GO:0035658">
    <property type="term" value="C:Mon1-Ccz1 complex"/>
    <property type="evidence" value="ECO:0007669"/>
    <property type="project" value="InterPro"/>
</dbReference>
<dbReference type="InterPro" id="IPR009755">
    <property type="entry name" value="RMC1_C"/>
</dbReference>
<evidence type="ECO:0000259" key="2">
    <source>
        <dbReference type="Pfam" id="PF07035"/>
    </source>
</evidence>
<sequence length="486" mass="53787">GSLSVYSSRVAVSVVDNVLLVHQAEAKVVILYDLFKDSQAPISAPLPLLLRGFSRANVVASQTTSITSEVNDSESLDATEPSIYGDQWNFLVPDLVCDAAKGFLWKIRLDLEAISASSSEVPLTLEFLQRRKTEAQKAKQLCLDIVRTSIFERKPVPLVTKAIKVLLMAYSHAIKTGSYYNRITVEGTPPSSSSTFIGPEATSNASTSGEKTLLSNGDDGGGHGSYNKSVLSTPGSEDTPRMNPNSINHAVVKMENVNLSEVEASSSEISSTQKFQICHSGNSRIISNSSEQPQPQVTSSAATSLEELHTFVFATVEEEMIRDVSYVMAIFIEFLRSANLEKLKVPTSTYVLMVRILGLDERYTELELLITNKIIEASKEVAFQLLESGNRNLGTRKLGMSMLRQLSLHHDYVLFLVQEGRYLEALRYSRKNKVSTVQATLFLEAAHESKDPQRVAAVLRFFCDFVPGFKNTGEYRRYHQIFGDMS</sequence>
<dbReference type="PANTHER" id="PTHR12897">
    <property type="entry name" value="COLON CANCER-ASSOCIATED PROTEIN MIC1"/>
    <property type="match status" value="1"/>
</dbReference>
<dbReference type="PANTHER" id="PTHR12897:SF4">
    <property type="entry name" value="REGULATOR OF MON1-CCZ1 COMPLEX"/>
    <property type="match status" value="1"/>
</dbReference>
<feature type="compositionally biased region" description="Polar residues" evidence="1">
    <location>
        <begin position="226"/>
        <end position="245"/>
    </location>
</feature>
<dbReference type="OrthoDB" id="26384at2759"/>
<protein>
    <recommendedName>
        <fullName evidence="2">Mic1 domain-containing protein</fullName>
    </recommendedName>
</protein>
<evidence type="ECO:0000313" key="3">
    <source>
        <dbReference type="EMBL" id="EPS71590.1"/>
    </source>
</evidence>
<reference evidence="3 4" key="1">
    <citation type="journal article" date="2013" name="BMC Genomics">
        <title>The miniature genome of a carnivorous plant Genlisea aurea contains a low number of genes and short non-coding sequences.</title>
        <authorList>
            <person name="Leushkin E.V."/>
            <person name="Sutormin R.A."/>
            <person name="Nabieva E.R."/>
            <person name="Penin A.A."/>
            <person name="Kondrashov A.S."/>
            <person name="Logacheva M.D."/>
        </authorList>
    </citation>
    <scope>NUCLEOTIDE SEQUENCE [LARGE SCALE GENOMIC DNA]</scope>
</reference>
<dbReference type="GO" id="GO:0005765">
    <property type="term" value="C:lysosomal membrane"/>
    <property type="evidence" value="ECO:0007669"/>
    <property type="project" value="TreeGrafter"/>
</dbReference>
<feature type="compositionally biased region" description="Polar residues" evidence="1">
    <location>
        <begin position="189"/>
        <end position="215"/>
    </location>
</feature>
<feature type="region of interest" description="Disordered" evidence="1">
    <location>
        <begin position="189"/>
        <end position="245"/>
    </location>
</feature>
<feature type="non-terminal residue" evidence="3">
    <location>
        <position position="1"/>
    </location>
</feature>
<dbReference type="InterPro" id="IPR040371">
    <property type="entry name" value="RMC1"/>
</dbReference>
<proteinExistence type="predicted"/>
<comment type="caution">
    <text evidence="3">The sequence shown here is derived from an EMBL/GenBank/DDBJ whole genome shotgun (WGS) entry which is preliminary data.</text>
</comment>
<dbReference type="Proteomes" id="UP000015453">
    <property type="component" value="Unassembled WGS sequence"/>
</dbReference>
<dbReference type="Pfam" id="PF07035">
    <property type="entry name" value="RMC1_C"/>
    <property type="match status" value="1"/>
</dbReference>
<dbReference type="AlphaFoldDB" id="S8CXC0"/>
<keyword evidence="4" id="KW-1185">Reference proteome</keyword>
<dbReference type="GO" id="GO:0031902">
    <property type="term" value="C:late endosome membrane"/>
    <property type="evidence" value="ECO:0007669"/>
    <property type="project" value="TreeGrafter"/>
</dbReference>
<feature type="domain" description="Mic1" evidence="2">
    <location>
        <begin position="249"/>
        <end position="462"/>
    </location>
</feature>
<organism evidence="3 4">
    <name type="scientific">Genlisea aurea</name>
    <dbReference type="NCBI Taxonomy" id="192259"/>
    <lineage>
        <taxon>Eukaryota</taxon>
        <taxon>Viridiplantae</taxon>
        <taxon>Streptophyta</taxon>
        <taxon>Embryophyta</taxon>
        <taxon>Tracheophyta</taxon>
        <taxon>Spermatophyta</taxon>
        <taxon>Magnoliopsida</taxon>
        <taxon>eudicotyledons</taxon>
        <taxon>Gunneridae</taxon>
        <taxon>Pentapetalae</taxon>
        <taxon>asterids</taxon>
        <taxon>lamiids</taxon>
        <taxon>Lamiales</taxon>
        <taxon>Lentibulariaceae</taxon>
        <taxon>Genlisea</taxon>
    </lineage>
</organism>
<name>S8CXC0_9LAMI</name>
<evidence type="ECO:0000256" key="1">
    <source>
        <dbReference type="SAM" id="MobiDB-lite"/>
    </source>
</evidence>
<evidence type="ECO:0000313" key="4">
    <source>
        <dbReference type="Proteomes" id="UP000015453"/>
    </source>
</evidence>
<dbReference type="GO" id="GO:0010506">
    <property type="term" value="P:regulation of autophagy"/>
    <property type="evidence" value="ECO:0007669"/>
    <property type="project" value="InterPro"/>
</dbReference>
<accession>S8CXC0</accession>
<dbReference type="EMBL" id="AUSU01001189">
    <property type="protein sequence ID" value="EPS71590.1"/>
    <property type="molecule type" value="Genomic_DNA"/>
</dbReference>